<gene>
    <name evidence="2" type="ORF">BJX67DRAFT_343004</name>
</gene>
<protein>
    <submittedName>
        <fullName evidence="2">Uncharacterized protein</fullName>
    </submittedName>
</protein>
<keyword evidence="3" id="KW-1185">Reference proteome</keyword>
<reference evidence="2 3" key="1">
    <citation type="submission" date="2024-07" db="EMBL/GenBank/DDBJ databases">
        <title>Section-level genome sequencing and comparative genomics of Aspergillus sections Usti and Cavernicolus.</title>
        <authorList>
            <consortium name="Lawrence Berkeley National Laboratory"/>
            <person name="Nybo J.L."/>
            <person name="Vesth T.C."/>
            <person name="Theobald S."/>
            <person name="Frisvad J.C."/>
            <person name="Larsen T.O."/>
            <person name="Kjaerboelling I."/>
            <person name="Rothschild-Mancinelli K."/>
            <person name="Lyhne E.K."/>
            <person name="Kogle M.E."/>
            <person name="Barry K."/>
            <person name="Clum A."/>
            <person name="Na H."/>
            <person name="Ledsgaard L."/>
            <person name="Lin J."/>
            <person name="Lipzen A."/>
            <person name="Kuo A."/>
            <person name="Riley R."/>
            <person name="Mondo S."/>
            <person name="Labutti K."/>
            <person name="Haridas S."/>
            <person name="Pangalinan J."/>
            <person name="Salamov A.A."/>
            <person name="Simmons B.A."/>
            <person name="Magnuson J.K."/>
            <person name="Chen J."/>
            <person name="Drula E."/>
            <person name="Henrissat B."/>
            <person name="Wiebenga A."/>
            <person name="Lubbers R.J."/>
            <person name="Gomes A.C."/>
            <person name="Macurrencykelacurrency M.R."/>
            <person name="Stajich J."/>
            <person name="Grigoriev I.V."/>
            <person name="Mortensen U.H."/>
            <person name="De Vries R.P."/>
            <person name="Baker S.E."/>
            <person name="Andersen M.R."/>
        </authorList>
    </citation>
    <scope>NUCLEOTIDE SEQUENCE [LARGE SCALE GENOMIC DNA]</scope>
    <source>
        <strain evidence="2 3">CBS 449.75</strain>
    </source>
</reference>
<evidence type="ECO:0000313" key="2">
    <source>
        <dbReference type="EMBL" id="KAL2870894.1"/>
    </source>
</evidence>
<dbReference type="EMBL" id="JBFXLQ010000004">
    <property type="protein sequence ID" value="KAL2870894.1"/>
    <property type="molecule type" value="Genomic_DNA"/>
</dbReference>
<accession>A0ABR4M272</accession>
<feature type="chain" id="PRO_5045910235" evidence="1">
    <location>
        <begin position="17"/>
        <end position="109"/>
    </location>
</feature>
<keyword evidence="1" id="KW-0732">Signal</keyword>
<name>A0ABR4M272_9EURO</name>
<organism evidence="2 3">
    <name type="scientific">Aspergillus lucknowensis</name>
    <dbReference type="NCBI Taxonomy" id="176173"/>
    <lineage>
        <taxon>Eukaryota</taxon>
        <taxon>Fungi</taxon>
        <taxon>Dikarya</taxon>
        <taxon>Ascomycota</taxon>
        <taxon>Pezizomycotina</taxon>
        <taxon>Eurotiomycetes</taxon>
        <taxon>Eurotiomycetidae</taxon>
        <taxon>Eurotiales</taxon>
        <taxon>Aspergillaceae</taxon>
        <taxon>Aspergillus</taxon>
        <taxon>Aspergillus subgen. Nidulantes</taxon>
    </lineage>
</organism>
<sequence>MSTALFTITQIHGALAVAINWPKRPEGSKSFTDILPEWTVSWALEASQPHGKAASSETGGWANRIPVMHSLCMHTGRLGVAVERALGRQGLFELRHRASSGSSKCHGDM</sequence>
<dbReference type="Proteomes" id="UP001610432">
    <property type="component" value="Unassembled WGS sequence"/>
</dbReference>
<evidence type="ECO:0000256" key="1">
    <source>
        <dbReference type="SAM" id="SignalP"/>
    </source>
</evidence>
<proteinExistence type="predicted"/>
<dbReference type="GeneID" id="98143177"/>
<dbReference type="RefSeq" id="XP_070889873.1">
    <property type="nucleotide sequence ID" value="XM_071028105.1"/>
</dbReference>
<evidence type="ECO:0000313" key="3">
    <source>
        <dbReference type="Proteomes" id="UP001610432"/>
    </source>
</evidence>
<feature type="signal peptide" evidence="1">
    <location>
        <begin position="1"/>
        <end position="16"/>
    </location>
</feature>
<comment type="caution">
    <text evidence="2">The sequence shown here is derived from an EMBL/GenBank/DDBJ whole genome shotgun (WGS) entry which is preliminary data.</text>
</comment>